<feature type="transmembrane region" description="Helical" evidence="1">
    <location>
        <begin position="6"/>
        <end position="26"/>
    </location>
</feature>
<evidence type="ECO:0000313" key="2">
    <source>
        <dbReference type="EMBL" id="PCK22527.1"/>
    </source>
</evidence>
<protein>
    <submittedName>
        <fullName evidence="2">Uncharacterized protein</fullName>
    </submittedName>
</protein>
<keyword evidence="1" id="KW-1133">Transmembrane helix</keyword>
<keyword evidence="1" id="KW-0472">Membrane</keyword>
<proteinExistence type="predicted"/>
<evidence type="ECO:0000313" key="3">
    <source>
        <dbReference type="Proteomes" id="UP000228754"/>
    </source>
</evidence>
<comment type="caution">
    <text evidence="2">The sequence shown here is derived from an EMBL/GenBank/DDBJ whole genome shotgun (WGS) entry which is preliminary data.</text>
</comment>
<name>A0A2A5IZW1_BACPU</name>
<reference evidence="2 3" key="1">
    <citation type="submission" date="2017-06" db="EMBL/GenBank/DDBJ databases">
        <title>Draft Genome Sequence of Bacillus sp Strain 36R Isolated from saline sediment at Atanasia, Sonora, Mexico.</title>
        <authorList>
            <person name="Sanchez Diaz R."/>
            <person name="Quiroz Macias M.E."/>
            <person name="Ibarra Gamez J.C."/>
            <person name="Enciso Ibarra J."/>
            <person name="Gomez Gil B."/>
            <person name="Galaviz Silva L."/>
        </authorList>
    </citation>
    <scope>NUCLEOTIDE SEQUENCE [LARGE SCALE GENOMIC DNA]</scope>
    <source>
        <strain evidence="2 3">36R_ATNSAL</strain>
    </source>
</reference>
<gene>
    <name evidence="2" type="ORF">CEY02_03760</name>
</gene>
<organism evidence="2 3">
    <name type="scientific">Bacillus pumilus</name>
    <name type="common">Bacillus mesentericus</name>
    <dbReference type="NCBI Taxonomy" id="1408"/>
    <lineage>
        <taxon>Bacteria</taxon>
        <taxon>Bacillati</taxon>
        <taxon>Bacillota</taxon>
        <taxon>Bacilli</taxon>
        <taxon>Bacillales</taxon>
        <taxon>Bacillaceae</taxon>
        <taxon>Bacillus</taxon>
    </lineage>
</organism>
<evidence type="ECO:0000256" key="1">
    <source>
        <dbReference type="SAM" id="Phobius"/>
    </source>
</evidence>
<dbReference type="AlphaFoldDB" id="A0A2A5IZW1"/>
<accession>A0A2A5IZW1</accession>
<sequence length="62" mass="7293">MLNYSHQISPFVCVILLKFLLFLCNLSMPMRVFLAKFPKENGLDMIEKRFSKRTLREKIGGE</sequence>
<dbReference type="EMBL" id="NKHG01000024">
    <property type="protein sequence ID" value="PCK22527.1"/>
    <property type="molecule type" value="Genomic_DNA"/>
</dbReference>
<dbReference type="Proteomes" id="UP000228754">
    <property type="component" value="Unassembled WGS sequence"/>
</dbReference>
<keyword evidence="1" id="KW-0812">Transmembrane</keyword>
<dbReference type="OrthoDB" id="9930276at2"/>